<dbReference type="InterPro" id="IPR036291">
    <property type="entry name" value="NAD(P)-bd_dom_sf"/>
</dbReference>
<dbReference type="SUPFAM" id="SSF50129">
    <property type="entry name" value="GroES-like"/>
    <property type="match status" value="1"/>
</dbReference>
<accession>A0ABQ8S6B2</accession>
<evidence type="ECO:0000259" key="1">
    <source>
        <dbReference type="SMART" id="SM00829"/>
    </source>
</evidence>
<dbReference type="PANTHER" id="PTHR44461:SF1">
    <property type="entry name" value="QUINONE OXIDOREDUCTASE-LIKE PROTEIN 1"/>
    <property type="match status" value="1"/>
</dbReference>
<reference evidence="2 3" key="1">
    <citation type="journal article" date="2022" name="Allergy">
        <title>Genome assembly and annotation of Periplaneta americana reveal a comprehensive cockroach allergen profile.</title>
        <authorList>
            <person name="Wang L."/>
            <person name="Xiong Q."/>
            <person name="Saelim N."/>
            <person name="Wang L."/>
            <person name="Nong W."/>
            <person name="Wan A.T."/>
            <person name="Shi M."/>
            <person name="Liu X."/>
            <person name="Cao Q."/>
            <person name="Hui J.H.L."/>
            <person name="Sookrung N."/>
            <person name="Leung T.F."/>
            <person name="Tungtrongchitr A."/>
            <person name="Tsui S.K.W."/>
        </authorList>
    </citation>
    <scope>NUCLEOTIDE SEQUENCE [LARGE SCALE GENOMIC DNA]</scope>
    <source>
        <strain evidence="2">PWHHKU_190912</strain>
    </source>
</reference>
<dbReference type="InterPro" id="IPR020843">
    <property type="entry name" value="ER"/>
</dbReference>
<dbReference type="EMBL" id="JAJSOF020000033">
    <property type="protein sequence ID" value="KAJ4429460.1"/>
    <property type="molecule type" value="Genomic_DNA"/>
</dbReference>
<feature type="domain" description="Enoyl reductase (ER)" evidence="1">
    <location>
        <begin position="17"/>
        <end position="423"/>
    </location>
</feature>
<dbReference type="InterPro" id="IPR011032">
    <property type="entry name" value="GroES-like_sf"/>
</dbReference>
<dbReference type="SUPFAM" id="SSF51735">
    <property type="entry name" value="NAD(P)-binding Rossmann-fold domains"/>
    <property type="match status" value="1"/>
</dbReference>
<dbReference type="Proteomes" id="UP001148838">
    <property type="component" value="Unassembled WGS sequence"/>
</dbReference>
<dbReference type="Gene3D" id="3.90.180.10">
    <property type="entry name" value="Medium-chain alcohol dehydrogenases, catalytic domain"/>
    <property type="match status" value="2"/>
</dbReference>
<protein>
    <recommendedName>
        <fullName evidence="1">Enoyl reductase (ER) domain-containing protein</fullName>
    </recommendedName>
</protein>
<organism evidence="2 3">
    <name type="scientific">Periplaneta americana</name>
    <name type="common">American cockroach</name>
    <name type="synonym">Blatta americana</name>
    <dbReference type="NCBI Taxonomy" id="6978"/>
    <lineage>
        <taxon>Eukaryota</taxon>
        <taxon>Metazoa</taxon>
        <taxon>Ecdysozoa</taxon>
        <taxon>Arthropoda</taxon>
        <taxon>Hexapoda</taxon>
        <taxon>Insecta</taxon>
        <taxon>Pterygota</taxon>
        <taxon>Neoptera</taxon>
        <taxon>Polyneoptera</taxon>
        <taxon>Dictyoptera</taxon>
        <taxon>Blattodea</taxon>
        <taxon>Blattoidea</taxon>
        <taxon>Blattidae</taxon>
        <taxon>Blattinae</taxon>
        <taxon>Periplaneta</taxon>
    </lineage>
</organism>
<dbReference type="CDD" id="cd05195">
    <property type="entry name" value="enoyl_red"/>
    <property type="match status" value="1"/>
</dbReference>
<dbReference type="InterPro" id="IPR013154">
    <property type="entry name" value="ADH-like_N"/>
</dbReference>
<comment type="caution">
    <text evidence="2">The sequence shown here is derived from an EMBL/GenBank/DDBJ whole genome shotgun (WGS) entry which is preliminary data.</text>
</comment>
<dbReference type="InterPro" id="IPR042633">
    <property type="entry name" value="CRYZL1"/>
</dbReference>
<proteinExistence type="predicted"/>
<name>A0ABQ8S6B2_PERAM</name>
<evidence type="ECO:0000313" key="3">
    <source>
        <dbReference type="Proteomes" id="UP001148838"/>
    </source>
</evidence>
<gene>
    <name evidence="2" type="ORF">ANN_21629</name>
</gene>
<evidence type="ECO:0000313" key="2">
    <source>
        <dbReference type="EMBL" id="KAJ4429460.1"/>
    </source>
</evidence>
<dbReference type="PANTHER" id="PTHR44461">
    <property type="entry name" value="QUINONE OXIDOREDUCTASE-LIKE PROTEIN 1"/>
    <property type="match status" value="1"/>
</dbReference>
<keyword evidence="3" id="KW-1185">Reference proteome</keyword>
<sequence>MHEDEHNEVRTTAGLFGFDTVNVVLQVELPQLERNGVLIQVKACGLSTSWVDSVALCQVLSKISKGQCVGAGHDIAGVVVATGEDVTTLSKGDQVVGILPLDYEQSGCSDFVMVQEFDVVLKPSTVSFVDAAGCVGDSVRAYTALHYLGRLSSGDTVIVLDGASSFGSICIQLAHHWGAKVLTTSSSEDEKRYLQNMDVELAQIVELNQKNASLKSVTMLETGNLGADILVDQGIAQYPQAGSHKADSSLAHAFSFSSSFLIPLCHFLHIMCPGTQMSCTLLGHRMVANADILPIRGHSGGINCNIYDDNRLQNSMNLLPSKHDIISCLAVGGRWVTSKANLQLDPPNSRLMFLRCASIGFLFEHAWMLSSAQQGRYQHILMDIMEKVATKTIRPNIHHTVSFDGAVEVVKALEEVRVGKVVMTI</sequence>
<dbReference type="Pfam" id="PF08240">
    <property type="entry name" value="ADH_N"/>
    <property type="match status" value="1"/>
</dbReference>
<dbReference type="SMART" id="SM00829">
    <property type="entry name" value="PKS_ER"/>
    <property type="match status" value="1"/>
</dbReference>
<dbReference type="Gene3D" id="3.40.50.720">
    <property type="entry name" value="NAD(P)-binding Rossmann-like Domain"/>
    <property type="match status" value="1"/>
</dbReference>